<evidence type="ECO:0000256" key="1">
    <source>
        <dbReference type="ARBA" id="ARBA00006654"/>
    </source>
</evidence>
<dbReference type="PRINTS" id="PR01607">
    <property type="entry name" value="APYRASEFAMLY"/>
</dbReference>
<dbReference type="SUPFAM" id="SSF56300">
    <property type="entry name" value="Metallo-dependent phosphatases"/>
    <property type="match status" value="1"/>
</dbReference>
<reference evidence="5" key="1">
    <citation type="journal article" date="2015" name="MBio">
        <title>Genome-Resolved Metagenomic Analysis Reveals Roles for Candidate Phyla and Other Microbial Community Members in Biogeochemical Transformations in Oil Reservoirs.</title>
        <authorList>
            <person name="Hu P."/>
            <person name="Tom L."/>
            <person name="Singh A."/>
            <person name="Thomas B.C."/>
            <person name="Baker B.J."/>
            <person name="Piceno Y.M."/>
            <person name="Andersen G.L."/>
            <person name="Banfield J.F."/>
        </authorList>
    </citation>
    <scope>NUCLEOTIDE SEQUENCE [LARGE SCALE GENOMIC DNA]</scope>
</reference>
<feature type="domain" description="Calcineurin-like phosphoesterase" evidence="3">
    <location>
        <begin position="25"/>
        <end position="236"/>
    </location>
</feature>
<dbReference type="GO" id="GO:0009166">
    <property type="term" value="P:nucleotide catabolic process"/>
    <property type="evidence" value="ECO:0007669"/>
    <property type="project" value="InterPro"/>
</dbReference>
<evidence type="ECO:0000259" key="3">
    <source>
        <dbReference type="Pfam" id="PF00149"/>
    </source>
</evidence>
<dbReference type="Gene3D" id="3.60.21.10">
    <property type="match status" value="1"/>
</dbReference>
<gene>
    <name evidence="4" type="ORF">XD92_1143</name>
</gene>
<dbReference type="PROSITE" id="PS00786">
    <property type="entry name" value="5_NUCLEOTIDASE_2"/>
    <property type="match status" value="1"/>
</dbReference>
<organism evidence="4 5">
    <name type="scientific">Proteiniphilum acetatigenes</name>
    <dbReference type="NCBI Taxonomy" id="294710"/>
    <lineage>
        <taxon>Bacteria</taxon>
        <taxon>Pseudomonadati</taxon>
        <taxon>Bacteroidota</taxon>
        <taxon>Bacteroidia</taxon>
        <taxon>Bacteroidales</taxon>
        <taxon>Dysgonomonadaceae</taxon>
        <taxon>Proteiniphilum</taxon>
    </lineage>
</organism>
<dbReference type="GO" id="GO:0000166">
    <property type="term" value="F:nucleotide binding"/>
    <property type="evidence" value="ECO:0007669"/>
    <property type="project" value="InterPro"/>
</dbReference>
<sequence>MKKPVLTLLLLLTVIVTTTAQKQIVILHTNDTHSRIEPLPEDDRTAPGKGGVERRINYIEQMRKEHEHLLLFDAGDFLQGTPYFNLFKGEAEVKAMNLMGYDAVTLGNHEFDYGLEVLGEVVRNARFPIVSSNYDFSETPLAGKIKPYLILKKGGVKIGVIGINIEPEGLISSANYNGMRYLDPVTTANMLAYRLRTQHGCDLVVALSHLGYHPDTRLAEASRNIDIIIGGHSHTYMKDPDVRKNMDDREVLIYQTPGRGVYVGRIDVTMEKVKKINRE</sequence>
<dbReference type="InterPro" id="IPR004843">
    <property type="entry name" value="Calcineurin-like_PHP"/>
</dbReference>
<dbReference type="AlphaFoldDB" id="A0A101HH33"/>
<keyword evidence="2" id="KW-0732">Signal</keyword>
<dbReference type="GO" id="GO:0046872">
    <property type="term" value="F:metal ion binding"/>
    <property type="evidence" value="ECO:0007669"/>
    <property type="project" value="InterPro"/>
</dbReference>
<dbReference type="PANTHER" id="PTHR11575:SF24">
    <property type="entry name" value="5'-NUCLEOTIDASE"/>
    <property type="match status" value="1"/>
</dbReference>
<dbReference type="PROSITE" id="PS00785">
    <property type="entry name" value="5_NUCLEOTIDASE_1"/>
    <property type="match status" value="1"/>
</dbReference>
<dbReference type="Pfam" id="PF00149">
    <property type="entry name" value="Metallophos"/>
    <property type="match status" value="1"/>
</dbReference>
<comment type="similarity">
    <text evidence="1">Belongs to the 5'-nucleotidase family.</text>
</comment>
<dbReference type="InterPro" id="IPR006179">
    <property type="entry name" value="5_nucleotidase/apyrase"/>
</dbReference>
<dbReference type="InterPro" id="IPR006146">
    <property type="entry name" value="5'-Nucleotdase_CS"/>
</dbReference>
<dbReference type="GO" id="GO:0016788">
    <property type="term" value="F:hydrolase activity, acting on ester bonds"/>
    <property type="evidence" value="ECO:0007669"/>
    <property type="project" value="InterPro"/>
</dbReference>
<dbReference type="InterPro" id="IPR029052">
    <property type="entry name" value="Metallo-depent_PP-like"/>
</dbReference>
<dbReference type="PANTHER" id="PTHR11575">
    <property type="entry name" value="5'-NUCLEOTIDASE-RELATED"/>
    <property type="match status" value="1"/>
</dbReference>
<comment type="caution">
    <text evidence="4">The sequence shown here is derived from an EMBL/GenBank/DDBJ whole genome shotgun (WGS) entry which is preliminary data.</text>
</comment>
<evidence type="ECO:0000313" key="5">
    <source>
        <dbReference type="Proteomes" id="UP000053860"/>
    </source>
</evidence>
<evidence type="ECO:0000256" key="2">
    <source>
        <dbReference type="SAM" id="SignalP"/>
    </source>
</evidence>
<feature type="chain" id="PRO_5007096904" evidence="2">
    <location>
        <begin position="23"/>
        <end position="279"/>
    </location>
</feature>
<feature type="signal peptide" evidence="2">
    <location>
        <begin position="1"/>
        <end position="22"/>
    </location>
</feature>
<dbReference type="PATRIC" id="fig|294710.3.peg.1541"/>
<dbReference type="Proteomes" id="UP000053860">
    <property type="component" value="Unassembled WGS sequence"/>
</dbReference>
<protein>
    <submittedName>
        <fullName evidence="4">Secreted 5'-nucleotidase</fullName>
    </submittedName>
</protein>
<accession>A0A101HH33</accession>
<proteinExistence type="inferred from homology"/>
<evidence type="ECO:0000313" key="4">
    <source>
        <dbReference type="EMBL" id="KUK76604.1"/>
    </source>
</evidence>
<dbReference type="EMBL" id="LGGN01000225">
    <property type="protein sequence ID" value="KUK76604.1"/>
    <property type="molecule type" value="Genomic_DNA"/>
</dbReference>
<name>A0A101HH33_9BACT</name>